<dbReference type="Proteomes" id="UP000289996">
    <property type="component" value="Unassembled WGS sequence"/>
</dbReference>
<keyword evidence="2" id="KW-1185">Reference proteome</keyword>
<reference evidence="1 2" key="1">
    <citation type="submission" date="2018-11" db="EMBL/GenBank/DDBJ databases">
        <authorList>
            <person name="Wuyts S."/>
        </authorList>
    </citation>
    <scope>NUCLEOTIDE SEQUENCE [LARGE SCALE GENOMIC DNA]</scope>
    <source>
        <strain evidence="1">Lactobacillus mudanjiangensis AMBF249</strain>
    </source>
</reference>
<dbReference type="AlphaFoldDB" id="A0A660E2T9"/>
<dbReference type="EMBL" id="UYIG01000152">
    <property type="protein sequence ID" value="VDG29656.1"/>
    <property type="molecule type" value="Genomic_DNA"/>
</dbReference>
<gene>
    <name evidence="1" type="ORF">MUDAN_MDHGFNIF_01192</name>
</gene>
<sequence length="40" mass="4415">MKNLILATLLVASILVMAYVDYQTIQGATYPTLAQESQNQ</sequence>
<dbReference type="RefSeq" id="WP_263854421.1">
    <property type="nucleotide sequence ID" value="NZ_BJDY01000001.1"/>
</dbReference>
<accession>A0A660E2T9</accession>
<name>A0A660E2T9_9LACO</name>
<proteinExistence type="predicted"/>
<protein>
    <submittedName>
        <fullName evidence="1">Uncharacterized protein</fullName>
    </submittedName>
</protein>
<organism evidence="1 2">
    <name type="scientific">Lactiplantibacillus mudanjiangensis</name>
    <dbReference type="NCBI Taxonomy" id="1296538"/>
    <lineage>
        <taxon>Bacteria</taxon>
        <taxon>Bacillati</taxon>
        <taxon>Bacillota</taxon>
        <taxon>Bacilli</taxon>
        <taxon>Lactobacillales</taxon>
        <taxon>Lactobacillaceae</taxon>
        <taxon>Lactiplantibacillus</taxon>
    </lineage>
</organism>
<evidence type="ECO:0000313" key="1">
    <source>
        <dbReference type="EMBL" id="VDG29656.1"/>
    </source>
</evidence>
<evidence type="ECO:0000313" key="2">
    <source>
        <dbReference type="Proteomes" id="UP000289996"/>
    </source>
</evidence>